<keyword evidence="3" id="KW-1185">Reference proteome</keyword>
<name>A0A813FPC7_POLGL</name>
<dbReference type="EMBL" id="CAJNNV010025661">
    <property type="protein sequence ID" value="CAE8615579.1"/>
    <property type="molecule type" value="Genomic_DNA"/>
</dbReference>
<dbReference type="InterPro" id="IPR036034">
    <property type="entry name" value="PDZ_sf"/>
</dbReference>
<reference evidence="2" key="1">
    <citation type="submission" date="2021-02" db="EMBL/GenBank/DDBJ databases">
        <authorList>
            <person name="Dougan E. K."/>
            <person name="Rhodes N."/>
            <person name="Thang M."/>
            <person name="Chan C."/>
        </authorList>
    </citation>
    <scope>NUCLEOTIDE SEQUENCE</scope>
</reference>
<comment type="caution">
    <text evidence="2">The sequence shown here is derived from an EMBL/GenBank/DDBJ whole genome shotgun (WGS) entry which is preliminary data.</text>
</comment>
<evidence type="ECO:0000313" key="3">
    <source>
        <dbReference type="Proteomes" id="UP000654075"/>
    </source>
</evidence>
<protein>
    <recommendedName>
        <fullName evidence="4">PDZ domain-containing protein</fullName>
    </recommendedName>
</protein>
<evidence type="ECO:0000256" key="1">
    <source>
        <dbReference type="SAM" id="MobiDB-lite"/>
    </source>
</evidence>
<evidence type="ECO:0000313" key="2">
    <source>
        <dbReference type="EMBL" id="CAE8615579.1"/>
    </source>
</evidence>
<feature type="compositionally biased region" description="Basic and acidic residues" evidence="1">
    <location>
        <begin position="88"/>
        <end position="100"/>
    </location>
</feature>
<feature type="region of interest" description="Disordered" evidence="1">
    <location>
        <begin position="1"/>
        <end position="22"/>
    </location>
</feature>
<dbReference type="AlphaFoldDB" id="A0A813FPC7"/>
<gene>
    <name evidence="2" type="ORF">PGLA1383_LOCUS33293</name>
</gene>
<sequence>MSSLLPAMSFSWPTQRQRRRRPATTRALVVAAAATVSASAWTLAFCSAAAPAPVVHSERLLVRSRPSALEQSDRFAAAARGNLDSSESSERHRTEFLSEPKSRRPALTAALAAFGFSSVVGGSQAAHATLKGQDHDVVVRAADSLHALQGRWKSLVAKGSDGAEEVIQEFSGSTTVQGKIVVPKGFSVGVDIEDRSVTGVSERKLGWLVGDVIQSVNGIDIKEESQLISEVKAAKKKDTDIVFVVERRRESPWVYLNRSLEKIYGNAESETELPEPDQVSDMFRDLKAAARLAKDEIVDMAYLKDKVDTFTKAMEAFTVA</sequence>
<proteinExistence type="predicted"/>
<dbReference type="SUPFAM" id="SSF50156">
    <property type="entry name" value="PDZ domain-like"/>
    <property type="match status" value="1"/>
</dbReference>
<organism evidence="2 3">
    <name type="scientific">Polarella glacialis</name>
    <name type="common">Dinoflagellate</name>
    <dbReference type="NCBI Taxonomy" id="89957"/>
    <lineage>
        <taxon>Eukaryota</taxon>
        <taxon>Sar</taxon>
        <taxon>Alveolata</taxon>
        <taxon>Dinophyceae</taxon>
        <taxon>Suessiales</taxon>
        <taxon>Suessiaceae</taxon>
        <taxon>Polarella</taxon>
    </lineage>
</organism>
<evidence type="ECO:0008006" key="4">
    <source>
        <dbReference type="Google" id="ProtNLM"/>
    </source>
</evidence>
<dbReference type="Proteomes" id="UP000654075">
    <property type="component" value="Unassembled WGS sequence"/>
</dbReference>
<accession>A0A813FPC7</accession>
<feature type="region of interest" description="Disordered" evidence="1">
    <location>
        <begin position="79"/>
        <end position="100"/>
    </location>
</feature>